<dbReference type="EMBL" id="BPVZ01000208">
    <property type="protein sequence ID" value="GKV46419.1"/>
    <property type="molecule type" value="Genomic_DNA"/>
</dbReference>
<reference evidence="2 3" key="1">
    <citation type="journal article" date="2021" name="Commun. Biol.">
        <title>The genome of Shorea leprosula (Dipterocarpaceae) highlights the ecological relevance of drought in aseasonal tropical rainforests.</title>
        <authorList>
            <person name="Ng K.K.S."/>
            <person name="Kobayashi M.J."/>
            <person name="Fawcett J.A."/>
            <person name="Hatakeyama M."/>
            <person name="Paape T."/>
            <person name="Ng C.H."/>
            <person name="Ang C.C."/>
            <person name="Tnah L.H."/>
            <person name="Lee C.T."/>
            <person name="Nishiyama T."/>
            <person name="Sese J."/>
            <person name="O'Brien M.J."/>
            <person name="Copetti D."/>
            <person name="Mohd Noor M.I."/>
            <person name="Ong R.C."/>
            <person name="Putra M."/>
            <person name="Sireger I.Z."/>
            <person name="Indrioko S."/>
            <person name="Kosugi Y."/>
            <person name="Izuno A."/>
            <person name="Isagi Y."/>
            <person name="Lee S.L."/>
            <person name="Shimizu K.K."/>
        </authorList>
    </citation>
    <scope>NUCLEOTIDE SEQUENCE [LARGE SCALE GENOMIC DNA]</scope>
    <source>
        <strain evidence="2">214</strain>
    </source>
</reference>
<feature type="compositionally biased region" description="Low complexity" evidence="1">
    <location>
        <begin position="8"/>
        <end position="22"/>
    </location>
</feature>
<evidence type="ECO:0000256" key="1">
    <source>
        <dbReference type="SAM" id="MobiDB-lite"/>
    </source>
</evidence>
<comment type="caution">
    <text evidence="2">The sequence shown here is derived from an EMBL/GenBank/DDBJ whole genome shotgun (WGS) entry which is preliminary data.</text>
</comment>
<feature type="compositionally biased region" description="Basic and acidic residues" evidence="1">
    <location>
        <begin position="39"/>
        <end position="48"/>
    </location>
</feature>
<organism evidence="2 3">
    <name type="scientific">Rubroshorea leprosula</name>
    <dbReference type="NCBI Taxonomy" id="152421"/>
    <lineage>
        <taxon>Eukaryota</taxon>
        <taxon>Viridiplantae</taxon>
        <taxon>Streptophyta</taxon>
        <taxon>Embryophyta</taxon>
        <taxon>Tracheophyta</taxon>
        <taxon>Spermatophyta</taxon>
        <taxon>Magnoliopsida</taxon>
        <taxon>eudicotyledons</taxon>
        <taxon>Gunneridae</taxon>
        <taxon>Pentapetalae</taxon>
        <taxon>rosids</taxon>
        <taxon>malvids</taxon>
        <taxon>Malvales</taxon>
        <taxon>Dipterocarpaceae</taxon>
        <taxon>Rubroshorea</taxon>
    </lineage>
</organism>
<sequence>MVNTRSIQAGSQAQPPAQGQAQYLNNLPPHITNLFPPIKHVEGGDKNQPHNSTHNSAPIPNQGDAVSAHRNATIGQSHVILAQQPLPDDVTRRLDSLEKMVAKQRGASPPHHNTTSIPHPLNTNITLEPYPTGFKIPQLETYDGTKDPDDHLHAFYSYMQA</sequence>
<name>A0AAV5MBN7_9ROSI</name>
<accession>A0AAV5MBN7</accession>
<feature type="compositionally biased region" description="Polar residues" evidence="1">
    <location>
        <begin position="49"/>
        <end position="59"/>
    </location>
</feature>
<feature type="compositionally biased region" description="Polar residues" evidence="1">
    <location>
        <begin position="111"/>
        <end position="122"/>
    </location>
</feature>
<protein>
    <submittedName>
        <fullName evidence="2">Uncharacterized protein</fullName>
    </submittedName>
</protein>
<evidence type="ECO:0000313" key="2">
    <source>
        <dbReference type="EMBL" id="GKV46419.1"/>
    </source>
</evidence>
<dbReference type="AlphaFoldDB" id="A0AAV5MBN7"/>
<feature type="region of interest" description="Disordered" evidence="1">
    <location>
        <begin position="1"/>
        <end position="66"/>
    </location>
</feature>
<dbReference type="Proteomes" id="UP001054252">
    <property type="component" value="Unassembled WGS sequence"/>
</dbReference>
<proteinExistence type="predicted"/>
<gene>
    <name evidence="2" type="ORF">SLEP1_g53406</name>
</gene>
<feature type="region of interest" description="Disordered" evidence="1">
    <location>
        <begin position="103"/>
        <end position="122"/>
    </location>
</feature>
<keyword evidence="3" id="KW-1185">Reference proteome</keyword>
<evidence type="ECO:0000313" key="3">
    <source>
        <dbReference type="Proteomes" id="UP001054252"/>
    </source>
</evidence>